<name>A0A3Q7GYG1_SOLLC</name>
<sequence>MVEKRVFAESANDSNVGSSGKSMPILEESKNIEFTCHSGAETEKPCCQLISEFLENPTVDISGQHFMAGAGKDMQ</sequence>
<dbReference type="AlphaFoldDB" id="A0A3Q7GYG1"/>
<dbReference type="EnsemblPlants" id="Solyc06g072012.1.1">
    <property type="protein sequence ID" value="Solyc06g072012.1.1"/>
    <property type="gene ID" value="Solyc06g072012.1"/>
</dbReference>
<proteinExistence type="predicted"/>
<dbReference type="Gramene" id="Solyc06g072012.1.1">
    <property type="protein sequence ID" value="Solyc06g072012.1.1"/>
    <property type="gene ID" value="Solyc06g072012.1"/>
</dbReference>
<reference evidence="2" key="1">
    <citation type="journal article" date="2012" name="Nature">
        <title>The tomato genome sequence provides insights into fleshy fruit evolution.</title>
        <authorList>
            <consortium name="Tomato Genome Consortium"/>
        </authorList>
    </citation>
    <scope>NUCLEOTIDE SEQUENCE [LARGE SCALE GENOMIC DNA]</scope>
    <source>
        <strain evidence="2">cv. Heinz 1706</strain>
    </source>
</reference>
<dbReference type="InParanoid" id="A0A3Q7GYG1"/>
<feature type="region of interest" description="Disordered" evidence="1">
    <location>
        <begin position="1"/>
        <end position="24"/>
    </location>
</feature>
<reference evidence="2" key="2">
    <citation type="submission" date="2019-01" db="UniProtKB">
        <authorList>
            <consortium name="EnsemblPlants"/>
        </authorList>
    </citation>
    <scope>IDENTIFICATION</scope>
    <source>
        <strain evidence="2">cv. Heinz 1706</strain>
    </source>
</reference>
<evidence type="ECO:0000313" key="3">
    <source>
        <dbReference type="Proteomes" id="UP000004994"/>
    </source>
</evidence>
<evidence type="ECO:0000256" key="1">
    <source>
        <dbReference type="SAM" id="MobiDB-lite"/>
    </source>
</evidence>
<keyword evidence="3" id="KW-1185">Reference proteome</keyword>
<protein>
    <submittedName>
        <fullName evidence="2">Uncharacterized protein</fullName>
    </submittedName>
</protein>
<dbReference type="Proteomes" id="UP000004994">
    <property type="component" value="Chromosome 6"/>
</dbReference>
<accession>A0A3Q7GYG1</accession>
<evidence type="ECO:0000313" key="2">
    <source>
        <dbReference type="EnsemblPlants" id="Solyc06g072012.1.1"/>
    </source>
</evidence>
<organism evidence="2">
    <name type="scientific">Solanum lycopersicum</name>
    <name type="common">Tomato</name>
    <name type="synonym">Lycopersicon esculentum</name>
    <dbReference type="NCBI Taxonomy" id="4081"/>
    <lineage>
        <taxon>Eukaryota</taxon>
        <taxon>Viridiplantae</taxon>
        <taxon>Streptophyta</taxon>
        <taxon>Embryophyta</taxon>
        <taxon>Tracheophyta</taxon>
        <taxon>Spermatophyta</taxon>
        <taxon>Magnoliopsida</taxon>
        <taxon>eudicotyledons</taxon>
        <taxon>Gunneridae</taxon>
        <taxon>Pentapetalae</taxon>
        <taxon>asterids</taxon>
        <taxon>lamiids</taxon>
        <taxon>Solanales</taxon>
        <taxon>Solanaceae</taxon>
        <taxon>Solanoideae</taxon>
        <taxon>Solaneae</taxon>
        <taxon>Solanum</taxon>
        <taxon>Solanum subgen. Lycopersicon</taxon>
    </lineage>
</organism>
<feature type="compositionally biased region" description="Polar residues" evidence="1">
    <location>
        <begin position="11"/>
        <end position="21"/>
    </location>
</feature>